<dbReference type="Proteomes" id="UP000593564">
    <property type="component" value="Unassembled WGS sequence"/>
</dbReference>
<name>A0A7J7GD97_CAMSI</name>
<reference evidence="2" key="1">
    <citation type="journal article" date="2020" name="Nat. Commun.">
        <title>Genome assembly of wild tea tree DASZ reveals pedigree and selection history of tea varieties.</title>
        <authorList>
            <person name="Zhang W."/>
            <person name="Zhang Y."/>
            <person name="Qiu H."/>
            <person name="Guo Y."/>
            <person name="Wan H."/>
            <person name="Zhang X."/>
            <person name="Scossa F."/>
            <person name="Alseekh S."/>
            <person name="Zhang Q."/>
            <person name="Wang P."/>
            <person name="Xu L."/>
            <person name="Schmidt M.H."/>
            <person name="Jia X."/>
            <person name="Li D."/>
            <person name="Zhu A."/>
            <person name="Guo F."/>
            <person name="Chen W."/>
            <person name="Ni D."/>
            <person name="Usadel B."/>
            <person name="Fernie A.R."/>
            <person name="Wen W."/>
        </authorList>
    </citation>
    <scope>NUCLEOTIDE SEQUENCE [LARGE SCALE GENOMIC DNA]</scope>
    <source>
        <strain evidence="2">cv. G240</strain>
    </source>
</reference>
<sequence>MFSSGRSLIGRAGVLIDDLPQSYPSSRAEATLDFLDLDSLVIYRSRIALCKIRFRTVTSSPNCSEPNEQNRIPSRDVRGRLHGDEMVRLEHLAFVIVSAKLENNCPNEWTYVASDDNNKMDAELLEILRKANGKCPVNSWKDDRLKCLPEECFERERLTCNSVSEVKALIHAFGTGLRLPEIR</sequence>
<organism evidence="1 2">
    <name type="scientific">Camellia sinensis</name>
    <name type="common">Tea plant</name>
    <name type="synonym">Thea sinensis</name>
    <dbReference type="NCBI Taxonomy" id="4442"/>
    <lineage>
        <taxon>Eukaryota</taxon>
        <taxon>Viridiplantae</taxon>
        <taxon>Streptophyta</taxon>
        <taxon>Embryophyta</taxon>
        <taxon>Tracheophyta</taxon>
        <taxon>Spermatophyta</taxon>
        <taxon>Magnoliopsida</taxon>
        <taxon>eudicotyledons</taxon>
        <taxon>Gunneridae</taxon>
        <taxon>Pentapetalae</taxon>
        <taxon>asterids</taxon>
        <taxon>Ericales</taxon>
        <taxon>Theaceae</taxon>
        <taxon>Camellia</taxon>
    </lineage>
</organism>
<proteinExistence type="predicted"/>
<dbReference type="AlphaFoldDB" id="A0A7J7GD97"/>
<evidence type="ECO:0000313" key="1">
    <source>
        <dbReference type="EMBL" id="KAF5937266.1"/>
    </source>
</evidence>
<evidence type="ECO:0000313" key="2">
    <source>
        <dbReference type="Proteomes" id="UP000593564"/>
    </source>
</evidence>
<protein>
    <submittedName>
        <fullName evidence="1">Uncharacterized protein</fullName>
    </submittedName>
</protein>
<gene>
    <name evidence="1" type="ORF">HYC85_024772</name>
</gene>
<dbReference type="EMBL" id="JACBKZ010000012">
    <property type="protein sequence ID" value="KAF5937266.1"/>
    <property type="molecule type" value="Genomic_DNA"/>
</dbReference>
<keyword evidence="2" id="KW-1185">Reference proteome</keyword>
<reference evidence="1 2" key="2">
    <citation type="submission" date="2020-07" db="EMBL/GenBank/DDBJ databases">
        <title>Genome assembly of wild tea tree DASZ reveals pedigree and selection history of tea varieties.</title>
        <authorList>
            <person name="Zhang W."/>
        </authorList>
    </citation>
    <scope>NUCLEOTIDE SEQUENCE [LARGE SCALE GENOMIC DNA]</scope>
    <source>
        <strain evidence="2">cv. G240</strain>
        <tissue evidence="1">Leaf</tissue>
    </source>
</reference>
<comment type="caution">
    <text evidence="1">The sequence shown here is derived from an EMBL/GenBank/DDBJ whole genome shotgun (WGS) entry which is preliminary data.</text>
</comment>
<accession>A0A7J7GD97</accession>